<evidence type="ECO:0000313" key="2">
    <source>
        <dbReference type="Proteomes" id="UP000224877"/>
    </source>
</evidence>
<accession>A0A1B4XWT8</accession>
<name>A0A1B4XWT8_9CAUD</name>
<gene>
    <name evidence="1" type="ORF">BPT24_129</name>
</gene>
<sequence>MNNYKVKSDDEMFEKNDFSNKIFSELKSRLHARFVQYDVFTFSGKFASVVVKISTVTIAISLPYLIEQVGDDEFVVYFRSVSVRGKLQSVISYLVTTMRREESKLSKFKKLK</sequence>
<keyword evidence="2" id="KW-1185">Reference proteome</keyword>
<reference evidence="1 2" key="1">
    <citation type="submission" date="2016-07" db="EMBL/GenBank/DDBJ databases">
        <title>Characterization of three bacteriophages infecting bacteria isolated from shrimp culture pond water.</title>
        <authorList>
            <person name="Khoa H.V."/>
        </authorList>
    </citation>
    <scope>NUCLEOTIDE SEQUENCE [LARGE SCALE GENOMIC DNA]</scope>
</reference>
<evidence type="ECO:0000313" key="1">
    <source>
        <dbReference type="EMBL" id="BAV39254.1"/>
    </source>
</evidence>
<dbReference type="Proteomes" id="UP000224877">
    <property type="component" value="Segment"/>
</dbReference>
<dbReference type="EMBL" id="LC168164">
    <property type="protein sequence ID" value="BAV39254.1"/>
    <property type="molecule type" value="Genomic_DNA"/>
</dbReference>
<protein>
    <submittedName>
        <fullName evidence="1">Uncharacterized protein</fullName>
    </submittedName>
</protein>
<proteinExistence type="predicted"/>
<organism evidence="1 2">
    <name type="scientific">Tenacibaculum phage pT24</name>
    <dbReference type="NCBI Taxonomy" id="1880590"/>
    <lineage>
        <taxon>Viruses</taxon>
        <taxon>Duplodnaviria</taxon>
        <taxon>Heunggongvirae</taxon>
        <taxon>Uroviricota</taxon>
        <taxon>Caudoviricetes</taxon>
        <taxon>Kungbxnavirus</taxon>
        <taxon>Kungbxnavirus pT24</taxon>
    </lineage>
</organism>